<feature type="region of interest" description="Disordered" evidence="1">
    <location>
        <begin position="292"/>
        <end position="351"/>
    </location>
</feature>
<dbReference type="EMBL" id="JANBPY010001029">
    <property type="protein sequence ID" value="KAJ1962022.1"/>
    <property type="molecule type" value="Genomic_DNA"/>
</dbReference>
<dbReference type="PANTHER" id="PTHR28243">
    <property type="entry name" value="AGL049CP"/>
    <property type="match status" value="1"/>
</dbReference>
<dbReference type="OrthoDB" id="434253at2759"/>
<name>A0A9W8E2P9_9FUNG</name>
<sequence>MPPGVYPTPPWKSILQASLQSGLEVSPTAGVCSEAYTQLATVGSDGVPRNRTVVFRGFAGNKPVHRVLPSFLKSQAVTNAQEKAIQQNKVATVGRFQSELLVFTTHLLSDKIHELEKNPQVEVCWFLPTTNEQFRLRGHMYMITSPTYYGHHVAATQSYQETSRYLQQFCWADPAPESDDSSIDWELLRLNHFFYMSPELRSSFICDYSGKPYTSLTSQEQRDCQSQLALTQLNLEQPDSSPSSSNHSTHRQVQQALQNFVLLILKPDYVDRCQLNTTPATRTVYVRQDRVPSAWHPSSERTPGLKESDLKPSSSQYLGGQPTGPAEISDHQKSDASSNHHQQWKSFSLVP</sequence>
<dbReference type="Pfam" id="PF12766">
    <property type="entry name" value="Pyridox_oxase_2"/>
    <property type="match status" value="1"/>
</dbReference>
<proteinExistence type="predicted"/>
<organism evidence="3 4">
    <name type="scientific">Dispira parvispora</name>
    <dbReference type="NCBI Taxonomy" id="1520584"/>
    <lineage>
        <taxon>Eukaryota</taxon>
        <taxon>Fungi</taxon>
        <taxon>Fungi incertae sedis</taxon>
        <taxon>Zoopagomycota</taxon>
        <taxon>Kickxellomycotina</taxon>
        <taxon>Dimargaritomycetes</taxon>
        <taxon>Dimargaritales</taxon>
        <taxon>Dimargaritaceae</taxon>
        <taxon>Dispira</taxon>
    </lineage>
</organism>
<evidence type="ECO:0000313" key="3">
    <source>
        <dbReference type="EMBL" id="KAJ1962022.1"/>
    </source>
</evidence>
<feature type="compositionally biased region" description="Polar residues" evidence="1">
    <location>
        <begin position="335"/>
        <end position="351"/>
    </location>
</feature>
<dbReference type="PANTHER" id="PTHR28243:SF1">
    <property type="entry name" value="PYRIDOXAMINE 5'-PHOSPHATE OXIDASE ALR4036 FAMILY FMN-BINDING DOMAIN-CONTAINING PROTEIN"/>
    <property type="match status" value="1"/>
</dbReference>
<keyword evidence="4" id="KW-1185">Reference proteome</keyword>
<evidence type="ECO:0000259" key="2">
    <source>
        <dbReference type="Pfam" id="PF12766"/>
    </source>
</evidence>
<dbReference type="Gene3D" id="2.30.110.10">
    <property type="entry name" value="Electron Transport, Fmn-binding Protein, Chain A"/>
    <property type="match status" value="1"/>
</dbReference>
<dbReference type="SUPFAM" id="SSF50475">
    <property type="entry name" value="FMN-binding split barrel"/>
    <property type="match status" value="1"/>
</dbReference>
<gene>
    <name evidence="3" type="ORF">IWQ62_003664</name>
</gene>
<dbReference type="Proteomes" id="UP001150925">
    <property type="component" value="Unassembled WGS sequence"/>
</dbReference>
<accession>A0A9W8E2P9</accession>
<comment type="caution">
    <text evidence="3">The sequence shown here is derived from an EMBL/GenBank/DDBJ whole genome shotgun (WGS) entry which is preliminary data.</text>
</comment>
<dbReference type="InterPro" id="IPR012349">
    <property type="entry name" value="Split_barrel_FMN-bd"/>
</dbReference>
<feature type="domain" description="Pyridoxamine 5'-phosphate oxidase Alr4036 family FMN-binding" evidence="2">
    <location>
        <begin position="9"/>
        <end position="143"/>
    </location>
</feature>
<dbReference type="InterPro" id="IPR024624">
    <property type="entry name" value="Pyridox_Oxase_Alr4036_FMN-bd"/>
</dbReference>
<reference evidence="3" key="1">
    <citation type="submission" date="2022-07" db="EMBL/GenBank/DDBJ databases">
        <title>Phylogenomic reconstructions and comparative analyses of Kickxellomycotina fungi.</title>
        <authorList>
            <person name="Reynolds N.K."/>
            <person name="Stajich J.E."/>
            <person name="Barry K."/>
            <person name="Grigoriev I.V."/>
            <person name="Crous P."/>
            <person name="Smith M.E."/>
        </authorList>
    </citation>
    <scope>NUCLEOTIDE SEQUENCE</scope>
    <source>
        <strain evidence="3">RSA 1196</strain>
    </source>
</reference>
<dbReference type="GO" id="GO:0010181">
    <property type="term" value="F:FMN binding"/>
    <property type="evidence" value="ECO:0007669"/>
    <property type="project" value="InterPro"/>
</dbReference>
<protein>
    <recommendedName>
        <fullName evidence="2">Pyridoxamine 5'-phosphate oxidase Alr4036 family FMN-binding domain-containing protein</fullName>
    </recommendedName>
</protein>
<evidence type="ECO:0000313" key="4">
    <source>
        <dbReference type="Proteomes" id="UP001150925"/>
    </source>
</evidence>
<evidence type="ECO:0000256" key="1">
    <source>
        <dbReference type="SAM" id="MobiDB-lite"/>
    </source>
</evidence>
<dbReference type="AlphaFoldDB" id="A0A9W8E2P9"/>